<evidence type="ECO:0000256" key="3">
    <source>
        <dbReference type="ARBA" id="ARBA00022692"/>
    </source>
</evidence>
<feature type="transmembrane region" description="Helical" evidence="7">
    <location>
        <begin position="397"/>
        <end position="416"/>
    </location>
</feature>
<accession>A0ABW5Z8A6</accession>
<keyword evidence="5 7" id="KW-1133">Transmembrane helix</keyword>
<dbReference type="Proteomes" id="UP001597549">
    <property type="component" value="Unassembled WGS sequence"/>
</dbReference>
<comment type="caution">
    <text evidence="9">The sequence shown here is derived from an EMBL/GenBank/DDBJ whole genome shotgun (WGS) entry which is preliminary data.</text>
</comment>
<feature type="domain" description="Peptidase S54 rhomboid" evidence="8">
    <location>
        <begin position="278"/>
        <end position="415"/>
    </location>
</feature>
<evidence type="ECO:0000313" key="10">
    <source>
        <dbReference type="Proteomes" id="UP001597549"/>
    </source>
</evidence>
<gene>
    <name evidence="9" type="ORF">ACFSX9_09485</name>
</gene>
<keyword evidence="4 9" id="KW-0378">Hydrolase</keyword>
<feature type="transmembrane region" description="Helical" evidence="7">
    <location>
        <begin position="177"/>
        <end position="197"/>
    </location>
</feature>
<dbReference type="InterPro" id="IPR035952">
    <property type="entry name" value="Rhomboid-like_sf"/>
</dbReference>
<feature type="transmembrane region" description="Helical" evidence="7">
    <location>
        <begin position="287"/>
        <end position="309"/>
    </location>
</feature>
<feature type="transmembrane region" description="Helical" evidence="7">
    <location>
        <begin position="233"/>
        <end position="257"/>
    </location>
</feature>
<protein>
    <submittedName>
        <fullName evidence="9">Rhomboid family intramembrane serine protease</fullName>
        <ecNumber evidence="9">3.4.21.-</ecNumber>
    </submittedName>
</protein>
<sequence>MLFISQDFITTATGNLVHLKDASEISSAKKDRFYKIENFSVLSYYEASYTEFRTSGRYNQNLNFEVYFVYPIVNDTSSNINKAKKLWYGVKFKDQISNRLSSAQKEERYNMFYEDCLDEMKNFDFHKLNHFESKPNSKDRDGFLMAIASRINEPLDDSYIILEPKLNSYEERNQNKFLWIFGSFGIGLTLFVFFLIWPGFSEIQQKRFLSGKKPKKDDLLDALQFLVPKDDHFVTSIILDLNILIFVLMIFLGVHFVSPTGLELLKWGANRRFETLNGDYWRLFSSMFVHGGIMHLILNVYGLAIAAIFIEPLLGRKKFTILYLLSGLFGSLASIWWYSNTISVGASGAIFGLYGAILGLFLIGAYTKESKSVLIFLGIFAGINLLMGFFGRGIDNAAHIGGLLGGILIVIVICKIDNSKSKC</sequence>
<evidence type="ECO:0000256" key="4">
    <source>
        <dbReference type="ARBA" id="ARBA00022801"/>
    </source>
</evidence>
<dbReference type="InterPro" id="IPR050925">
    <property type="entry name" value="Rhomboid_protease_S54"/>
</dbReference>
<keyword evidence="9" id="KW-0645">Protease</keyword>
<dbReference type="GO" id="GO:0008233">
    <property type="term" value="F:peptidase activity"/>
    <property type="evidence" value="ECO:0007669"/>
    <property type="project" value="UniProtKB-KW"/>
</dbReference>
<evidence type="ECO:0000256" key="2">
    <source>
        <dbReference type="ARBA" id="ARBA00009045"/>
    </source>
</evidence>
<name>A0ABW5Z8A6_9FLAO</name>
<dbReference type="Pfam" id="PF01694">
    <property type="entry name" value="Rhomboid"/>
    <property type="match status" value="1"/>
</dbReference>
<feature type="transmembrane region" description="Helical" evidence="7">
    <location>
        <begin position="321"/>
        <end position="338"/>
    </location>
</feature>
<keyword evidence="6 7" id="KW-0472">Membrane</keyword>
<comment type="similarity">
    <text evidence="2">Belongs to the peptidase S54 family.</text>
</comment>
<feature type="transmembrane region" description="Helical" evidence="7">
    <location>
        <begin position="344"/>
        <end position="366"/>
    </location>
</feature>
<feature type="transmembrane region" description="Helical" evidence="7">
    <location>
        <begin position="373"/>
        <end position="391"/>
    </location>
</feature>
<evidence type="ECO:0000256" key="5">
    <source>
        <dbReference type="ARBA" id="ARBA00022989"/>
    </source>
</evidence>
<comment type="subcellular location">
    <subcellularLocation>
        <location evidence="1">Membrane</location>
        <topology evidence="1">Multi-pass membrane protein</topology>
    </subcellularLocation>
</comment>
<dbReference type="PANTHER" id="PTHR43731">
    <property type="entry name" value="RHOMBOID PROTEASE"/>
    <property type="match status" value="1"/>
</dbReference>
<dbReference type="SUPFAM" id="SSF144091">
    <property type="entry name" value="Rhomboid-like"/>
    <property type="match status" value="1"/>
</dbReference>
<dbReference type="RefSeq" id="WP_379806983.1">
    <property type="nucleotide sequence ID" value="NZ_JBHUOL010000012.1"/>
</dbReference>
<evidence type="ECO:0000313" key="9">
    <source>
        <dbReference type="EMBL" id="MFD2908968.1"/>
    </source>
</evidence>
<dbReference type="Gene3D" id="1.20.1540.10">
    <property type="entry name" value="Rhomboid-like"/>
    <property type="match status" value="1"/>
</dbReference>
<proteinExistence type="inferred from homology"/>
<evidence type="ECO:0000259" key="8">
    <source>
        <dbReference type="Pfam" id="PF01694"/>
    </source>
</evidence>
<evidence type="ECO:0000256" key="7">
    <source>
        <dbReference type="SAM" id="Phobius"/>
    </source>
</evidence>
<dbReference type="EMBL" id="JBHUOL010000012">
    <property type="protein sequence ID" value="MFD2908968.1"/>
    <property type="molecule type" value="Genomic_DNA"/>
</dbReference>
<dbReference type="InterPro" id="IPR022764">
    <property type="entry name" value="Peptidase_S54_rhomboid_dom"/>
</dbReference>
<organism evidence="9 10">
    <name type="scientific">Flavobacterium ardleyense</name>
    <dbReference type="NCBI Taxonomy" id="2038737"/>
    <lineage>
        <taxon>Bacteria</taxon>
        <taxon>Pseudomonadati</taxon>
        <taxon>Bacteroidota</taxon>
        <taxon>Flavobacteriia</taxon>
        <taxon>Flavobacteriales</taxon>
        <taxon>Flavobacteriaceae</taxon>
        <taxon>Flavobacterium</taxon>
    </lineage>
</organism>
<dbReference type="EC" id="3.4.21.-" evidence="9"/>
<reference evidence="10" key="1">
    <citation type="journal article" date="2019" name="Int. J. Syst. Evol. Microbiol.">
        <title>The Global Catalogue of Microorganisms (GCM) 10K type strain sequencing project: providing services to taxonomists for standard genome sequencing and annotation.</title>
        <authorList>
            <consortium name="The Broad Institute Genomics Platform"/>
            <consortium name="The Broad Institute Genome Sequencing Center for Infectious Disease"/>
            <person name="Wu L."/>
            <person name="Ma J."/>
        </authorList>
    </citation>
    <scope>NUCLEOTIDE SEQUENCE [LARGE SCALE GENOMIC DNA]</scope>
    <source>
        <strain evidence="10">KCTC 52644</strain>
    </source>
</reference>
<keyword evidence="3 7" id="KW-0812">Transmembrane</keyword>
<evidence type="ECO:0000256" key="1">
    <source>
        <dbReference type="ARBA" id="ARBA00004141"/>
    </source>
</evidence>
<dbReference type="GO" id="GO:0006508">
    <property type="term" value="P:proteolysis"/>
    <property type="evidence" value="ECO:0007669"/>
    <property type="project" value="UniProtKB-KW"/>
</dbReference>
<keyword evidence="10" id="KW-1185">Reference proteome</keyword>
<evidence type="ECO:0000256" key="6">
    <source>
        <dbReference type="ARBA" id="ARBA00023136"/>
    </source>
</evidence>
<dbReference type="PANTHER" id="PTHR43731:SF14">
    <property type="entry name" value="PRESENILIN-ASSOCIATED RHOMBOID-LIKE PROTEIN, MITOCHONDRIAL"/>
    <property type="match status" value="1"/>
</dbReference>